<gene>
    <name evidence="1" type="ORF">DPMN_091806</name>
</gene>
<keyword evidence="2" id="KW-1185">Reference proteome</keyword>
<sequence length="131" mass="13732">MAPIVLVVFEGTRRLYSSAILVDSAGGHSSATARLVGCTSQNGTYTCTSGNTPPGKYVLKHTVTGLHTHTSGNTPPGKCVSLTQSQATHRLTYTVTDSLISSGNGLPGKYVLNTHKIQYNTIHTGSQLDTG</sequence>
<reference evidence="1" key="1">
    <citation type="journal article" date="2019" name="bioRxiv">
        <title>The Genome of the Zebra Mussel, Dreissena polymorpha: A Resource for Invasive Species Research.</title>
        <authorList>
            <person name="McCartney M.A."/>
            <person name="Auch B."/>
            <person name="Kono T."/>
            <person name="Mallez S."/>
            <person name="Zhang Y."/>
            <person name="Obille A."/>
            <person name="Becker A."/>
            <person name="Abrahante J.E."/>
            <person name="Garbe J."/>
            <person name="Badalamenti J.P."/>
            <person name="Herman A."/>
            <person name="Mangelson H."/>
            <person name="Liachko I."/>
            <person name="Sullivan S."/>
            <person name="Sone E.D."/>
            <person name="Koren S."/>
            <person name="Silverstein K.A.T."/>
            <person name="Beckman K.B."/>
            <person name="Gohl D.M."/>
        </authorList>
    </citation>
    <scope>NUCLEOTIDE SEQUENCE</scope>
    <source>
        <strain evidence="1">Duluth1</strain>
        <tissue evidence="1">Whole animal</tissue>
    </source>
</reference>
<accession>A0A9D4R0B5</accession>
<name>A0A9D4R0B5_DREPO</name>
<reference evidence="1" key="2">
    <citation type="submission" date="2020-11" db="EMBL/GenBank/DDBJ databases">
        <authorList>
            <person name="McCartney M.A."/>
            <person name="Auch B."/>
            <person name="Kono T."/>
            <person name="Mallez S."/>
            <person name="Becker A."/>
            <person name="Gohl D.M."/>
            <person name="Silverstein K.A.T."/>
            <person name="Koren S."/>
            <person name="Bechman K.B."/>
            <person name="Herman A."/>
            <person name="Abrahante J.E."/>
            <person name="Garbe J."/>
        </authorList>
    </citation>
    <scope>NUCLEOTIDE SEQUENCE</scope>
    <source>
        <strain evidence="1">Duluth1</strain>
        <tissue evidence="1">Whole animal</tissue>
    </source>
</reference>
<dbReference type="Proteomes" id="UP000828390">
    <property type="component" value="Unassembled WGS sequence"/>
</dbReference>
<comment type="caution">
    <text evidence="1">The sequence shown here is derived from an EMBL/GenBank/DDBJ whole genome shotgun (WGS) entry which is preliminary data.</text>
</comment>
<evidence type="ECO:0000313" key="1">
    <source>
        <dbReference type="EMBL" id="KAH3849407.1"/>
    </source>
</evidence>
<evidence type="ECO:0000313" key="2">
    <source>
        <dbReference type="Proteomes" id="UP000828390"/>
    </source>
</evidence>
<proteinExistence type="predicted"/>
<dbReference type="AlphaFoldDB" id="A0A9D4R0B5"/>
<dbReference type="EMBL" id="JAIWYP010000003">
    <property type="protein sequence ID" value="KAH3849407.1"/>
    <property type="molecule type" value="Genomic_DNA"/>
</dbReference>
<protein>
    <submittedName>
        <fullName evidence="1">Uncharacterized protein</fullName>
    </submittedName>
</protein>
<organism evidence="1 2">
    <name type="scientific">Dreissena polymorpha</name>
    <name type="common">Zebra mussel</name>
    <name type="synonym">Mytilus polymorpha</name>
    <dbReference type="NCBI Taxonomy" id="45954"/>
    <lineage>
        <taxon>Eukaryota</taxon>
        <taxon>Metazoa</taxon>
        <taxon>Spiralia</taxon>
        <taxon>Lophotrochozoa</taxon>
        <taxon>Mollusca</taxon>
        <taxon>Bivalvia</taxon>
        <taxon>Autobranchia</taxon>
        <taxon>Heteroconchia</taxon>
        <taxon>Euheterodonta</taxon>
        <taxon>Imparidentia</taxon>
        <taxon>Neoheterodontei</taxon>
        <taxon>Myida</taxon>
        <taxon>Dreissenoidea</taxon>
        <taxon>Dreissenidae</taxon>
        <taxon>Dreissena</taxon>
    </lineage>
</organism>